<dbReference type="PANTHER" id="PTHR46985">
    <property type="entry name" value="NACHT, LRR AND PYD DOMAINS-CONTAINING PROTEIN 1"/>
    <property type="match status" value="1"/>
</dbReference>
<dbReference type="GO" id="GO:0008656">
    <property type="term" value="F:cysteine-type endopeptidase activator activity involved in apoptotic process"/>
    <property type="evidence" value="ECO:0007669"/>
    <property type="project" value="TreeGrafter"/>
</dbReference>
<evidence type="ECO:0000256" key="3">
    <source>
        <dbReference type="ARBA" id="ARBA00022588"/>
    </source>
</evidence>
<dbReference type="AlphaFoldDB" id="A0A8C0LPC3"/>
<dbReference type="Pfam" id="PF23679">
    <property type="entry name" value="UPA-FIIND"/>
    <property type="match status" value="1"/>
</dbReference>
<proteinExistence type="predicted"/>
<keyword evidence="5" id="KW-1133">Transmembrane helix</keyword>
<name>A0A8C0LPC3_CANLU</name>
<comment type="subcellular location">
    <subcellularLocation>
        <location evidence="1">Cytoplasm</location>
        <location evidence="1">Cytosol</location>
    </subcellularLocation>
</comment>
<dbReference type="GO" id="GO:0043122">
    <property type="term" value="P:regulation of canonical NF-kappaB signal transduction"/>
    <property type="evidence" value="ECO:0007669"/>
    <property type="project" value="TreeGrafter"/>
</dbReference>
<reference evidence="7" key="1">
    <citation type="submission" date="2025-08" db="UniProtKB">
        <authorList>
            <consortium name="Ensembl"/>
        </authorList>
    </citation>
    <scope>IDENTIFICATION</scope>
</reference>
<keyword evidence="5" id="KW-0812">Transmembrane</keyword>
<feature type="transmembrane region" description="Helical" evidence="5">
    <location>
        <begin position="16"/>
        <end position="40"/>
    </location>
</feature>
<dbReference type="GO" id="GO:0072559">
    <property type="term" value="C:NLRP3 inflammasome complex"/>
    <property type="evidence" value="ECO:0007669"/>
    <property type="project" value="TreeGrafter"/>
</dbReference>
<accession>A0A8C0LPC3</accession>
<dbReference type="InterPro" id="IPR051249">
    <property type="entry name" value="NLRP_Inflammasome"/>
</dbReference>
<keyword evidence="3" id="KW-0399">Innate immunity</keyword>
<evidence type="ECO:0000313" key="8">
    <source>
        <dbReference type="Proteomes" id="UP000694391"/>
    </source>
</evidence>
<dbReference type="GO" id="GO:0045087">
    <property type="term" value="P:innate immune response"/>
    <property type="evidence" value="ECO:0007669"/>
    <property type="project" value="UniProtKB-KW"/>
</dbReference>
<evidence type="ECO:0000256" key="2">
    <source>
        <dbReference type="ARBA" id="ARBA00022490"/>
    </source>
</evidence>
<organism evidence="7 8">
    <name type="scientific">Canis lupus dingo</name>
    <name type="common">dingo</name>
    <dbReference type="NCBI Taxonomy" id="286419"/>
    <lineage>
        <taxon>Eukaryota</taxon>
        <taxon>Metazoa</taxon>
        <taxon>Chordata</taxon>
        <taxon>Craniata</taxon>
        <taxon>Vertebrata</taxon>
        <taxon>Euteleostomi</taxon>
        <taxon>Mammalia</taxon>
        <taxon>Eutheria</taxon>
        <taxon>Laurasiatheria</taxon>
        <taxon>Carnivora</taxon>
        <taxon>Caniformia</taxon>
        <taxon>Canidae</taxon>
        <taxon>Canis</taxon>
    </lineage>
</organism>
<protein>
    <recommendedName>
        <fullName evidence="6">FIIND domain-containing protein</fullName>
    </recommendedName>
</protein>
<evidence type="ECO:0000259" key="6">
    <source>
        <dbReference type="PROSITE" id="PS51830"/>
    </source>
</evidence>
<keyword evidence="2" id="KW-0963">Cytoplasm</keyword>
<reference evidence="7" key="2">
    <citation type="submission" date="2025-09" db="UniProtKB">
        <authorList>
            <consortium name="Ensembl"/>
        </authorList>
    </citation>
    <scope>IDENTIFICATION</scope>
</reference>
<dbReference type="Proteomes" id="UP000694391">
    <property type="component" value="Unplaced"/>
</dbReference>
<evidence type="ECO:0000256" key="5">
    <source>
        <dbReference type="SAM" id="Phobius"/>
    </source>
</evidence>
<feature type="domain" description="FIIND" evidence="6">
    <location>
        <begin position="1"/>
        <end position="143"/>
    </location>
</feature>
<keyword evidence="5" id="KW-0472">Membrane</keyword>
<keyword evidence="8" id="KW-1185">Reference proteome</keyword>
<dbReference type="PROSITE" id="PS51830">
    <property type="entry name" value="FIIND"/>
    <property type="match status" value="1"/>
</dbReference>
<dbReference type="Ensembl" id="ENSCAFT00020039321.1">
    <property type="protein sequence ID" value="ENSCAFP00020034067.1"/>
    <property type="gene ID" value="ENSCAFG00020026447.1"/>
</dbReference>
<keyword evidence="4" id="KW-0391">Immunity</keyword>
<evidence type="ECO:0000313" key="7">
    <source>
        <dbReference type="Ensembl" id="ENSCAFP00020034067.1"/>
    </source>
</evidence>
<dbReference type="InterPro" id="IPR025307">
    <property type="entry name" value="FIIND_dom"/>
</dbReference>
<dbReference type="PANTHER" id="PTHR46985:SF4">
    <property type="entry name" value="CASPASE RECRUITMENT DOMAIN-CONTAINING PROTEIN 8"/>
    <property type="match status" value="1"/>
</dbReference>
<evidence type="ECO:0000256" key="1">
    <source>
        <dbReference type="ARBA" id="ARBA00004514"/>
    </source>
</evidence>
<evidence type="ECO:0000256" key="4">
    <source>
        <dbReference type="ARBA" id="ARBA00022859"/>
    </source>
</evidence>
<sequence length="159" mass="17865">IFTSFESYHTCYLYNIWRTLCATTFALLLLALSSDLLLLLPQAIDDEEAKFHGVRLQTSPPVDPLNFGSRYIVSSNAHLEIIPEELKLSYRSPGEIQIFSKVYAGKMKEPIIVEIAEKRHKTLVWRTLVKPVDLQFHSAAAPPPLSGECTSDQKSEGCV</sequence>